<dbReference type="Proteomes" id="UP000189059">
    <property type="component" value="Unassembled WGS sequence"/>
</dbReference>
<dbReference type="EMBL" id="MRVI01000002">
    <property type="protein sequence ID" value="OOC58732.1"/>
    <property type="molecule type" value="Genomic_DNA"/>
</dbReference>
<dbReference type="Pfam" id="PF01555">
    <property type="entry name" value="N6_N4_Mtase"/>
    <property type="match status" value="1"/>
</dbReference>
<keyword evidence="8" id="KW-0378">Hydrolase</keyword>
<dbReference type="Gene3D" id="3.40.50.150">
    <property type="entry name" value="Vaccinia Virus protein VP39"/>
    <property type="match status" value="1"/>
</dbReference>
<dbReference type="SUPFAM" id="SSF53335">
    <property type="entry name" value="S-adenosyl-L-methionine-dependent methyltransferases"/>
    <property type="match status" value="1"/>
</dbReference>
<dbReference type="PIRSF" id="PIRSF015855">
    <property type="entry name" value="TypeIII_Mtase_mKpnI"/>
    <property type="match status" value="1"/>
</dbReference>
<evidence type="ECO:0000256" key="5">
    <source>
        <dbReference type="ARBA" id="ARBA00022747"/>
    </source>
</evidence>
<dbReference type="InterPro" id="IPR029063">
    <property type="entry name" value="SAM-dependent_MTases_sf"/>
</dbReference>
<accession>A0ABX3JSM0</accession>
<keyword evidence="8" id="KW-0255">Endonuclease</keyword>
<evidence type="ECO:0000256" key="3">
    <source>
        <dbReference type="ARBA" id="ARBA00022679"/>
    </source>
</evidence>
<keyword evidence="5" id="KW-0680">Restriction system</keyword>
<dbReference type="InterPro" id="IPR002295">
    <property type="entry name" value="N4/N6-MTase_EcoPI_Mod-like"/>
</dbReference>
<keyword evidence="2" id="KW-0489">Methyltransferase</keyword>
<evidence type="ECO:0000313" key="9">
    <source>
        <dbReference type="Proteomes" id="UP000189059"/>
    </source>
</evidence>
<protein>
    <submittedName>
        <fullName evidence="8">Type III restriction endonuclease subunit M</fullName>
    </submittedName>
</protein>
<reference evidence="8 9" key="1">
    <citation type="submission" date="2016-12" db="EMBL/GenBank/DDBJ databases">
        <title>Genome sequencing and description of Paenibacillus sp. nov. from high altitude lake in the Indian Trans- Himalayas.</title>
        <authorList>
            <person name="Kiran S."/>
            <person name="Swarnkar M.K."/>
            <person name="Rana A."/>
            <person name="Tewari R."/>
            <person name="Gulati A."/>
        </authorList>
    </citation>
    <scope>NUCLEOTIDE SEQUENCE [LARGE SCALE GENOMIC DNA]</scope>
    <source>
        <strain evidence="8 9">IHBB 9951</strain>
    </source>
</reference>
<dbReference type="Pfam" id="PF12564">
    <property type="entry name" value="TypeIII_RM_meth"/>
    <property type="match status" value="1"/>
</dbReference>
<gene>
    <name evidence="8" type="ORF">BBD40_23930</name>
</gene>
<dbReference type="PRINTS" id="PR00506">
    <property type="entry name" value="D21N6MTFRASE"/>
</dbReference>
<comment type="similarity">
    <text evidence="1">Belongs to the N(4)/N(6)-methyltransferase family.</text>
</comment>
<proteinExistence type="inferred from homology"/>
<dbReference type="RefSeq" id="WP_077569637.1">
    <property type="nucleotide sequence ID" value="NZ_MRVI01000002.1"/>
</dbReference>
<evidence type="ECO:0000259" key="6">
    <source>
        <dbReference type="Pfam" id="PF01555"/>
    </source>
</evidence>
<evidence type="ECO:0000313" key="8">
    <source>
        <dbReference type="EMBL" id="OOC58732.1"/>
    </source>
</evidence>
<dbReference type="InterPro" id="IPR022221">
    <property type="entry name" value="TypeIII_RM_meth"/>
</dbReference>
<keyword evidence="4" id="KW-0949">S-adenosyl-L-methionine</keyword>
<dbReference type="GO" id="GO:0004519">
    <property type="term" value="F:endonuclease activity"/>
    <property type="evidence" value="ECO:0007669"/>
    <property type="project" value="UniProtKB-KW"/>
</dbReference>
<evidence type="ECO:0000256" key="4">
    <source>
        <dbReference type="ARBA" id="ARBA00022691"/>
    </source>
</evidence>
<evidence type="ECO:0000256" key="1">
    <source>
        <dbReference type="ARBA" id="ARBA00006594"/>
    </source>
</evidence>
<keyword evidence="9" id="KW-1185">Reference proteome</keyword>
<name>A0ABX3JSM0_9BACL</name>
<dbReference type="InterPro" id="IPR002052">
    <property type="entry name" value="DNA_methylase_N6_adenine_CS"/>
</dbReference>
<feature type="domain" description="Type III restriction/modification enzyme methylation subunit" evidence="7">
    <location>
        <begin position="42"/>
        <end position="97"/>
    </location>
</feature>
<evidence type="ECO:0000259" key="7">
    <source>
        <dbReference type="Pfam" id="PF12564"/>
    </source>
</evidence>
<evidence type="ECO:0000256" key="2">
    <source>
        <dbReference type="ARBA" id="ARBA00022603"/>
    </source>
</evidence>
<keyword evidence="3" id="KW-0808">Transferase</keyword>
<organism evidence="8 9">
    <name type="scientific">Paenibacillus ihbetae</name>
    <dbReference type="NCBI Taxonomy" id="1870820"/>
    <lineage>
        <taxon>Bacteria</taxon>
        <taxon>Bacillati</taxon>
        <taxon>Bacillota</taxon>
        <taxon>Bacilli</taxon>
        <taxon>Bacillales</taxon>
        <taxon>Paenibacillaceae</taxon>
        <taxon>Paenibacillus</taxon>
    </lineage>
</organism>
<keyword evidence="8" id="KW-0540">Nuclease</keyword>
<sequence length="670" mass="77073">MAKIEPKIFDELKKALSSLGGKYFVGEELNRSKLTDDLRNYDEELLSKLFEVEFIKQHFIKEVAGQKLFQIEQLEETVLYNNYWDTSYTKYENRVGLASKGKFIHDSEDVVLDFPFKDGLLTAAMSKEDMGYDDSFFNEVIEKDEIDVMLDKKILINATKFEGDGEQSVSHFNDENLVIKGNNLLALYTIKQKYLGRVKLIYIDPPYYFEAKKKEDTFRYNSNFKLSTWLVFMKNRLEVAKELLSEDGAIFVQISDDGVAELHRLMKDIFNEPGKNNFINKITVKTKSPSGFASVNVGVFETAEYIIGFAKDKTKWTYNPQYVETSYDSNYKYYVKNKQDDTSQWDIVSLNEYLPTQFGYENKQAFVDELGKDVFEKKMGDFALENADSVFRYTAIGNDAGQEIVSIRNISKGDKDKIYKIERENHYDVIVHNGQEIAFYSKKVREIDGKKVPSMQLSNIWMDTPYEGIAKEGGVTLKGGKKPEKLIRRIIEMASNKGDIVLDFFGGSGTTAAVAHKLERKYITIEQLDYEENSPWNRLKAVVSGEDQSGISKIVKWNGGGSFVYTELFPKNMGYLQDVIHSKTIEELKSVYERMIQGTDTVEPADISFRADLSKIDWAEGFNENKRLLVKLLDKNGFYYNYSEIDDKNVRELISNEDYAFNKAFYEGGA</sequence>
<feature type="domain" description="DNA methylase N-4/N-6" evidence="6">
    <location>
        <begin position="198"/>
        <end position="527"/>
    </location>
</feature>
<comment type="caution">
    <text evidence="8">The sequence shown here is derived from an EMBL/GenBank/DDBJ whole genome shotgun (WGS) entry which is preliminary data.</text>
</comment>
<dbReference type="PROSITE" id="PS00092">
    <property type="entry name" value="N6_MTASE"/>
    <property type="match status" value="1"/>
</dbReference>
<dbReference type="InterPro" id="IPR002941">
    <property type="entry name" value="DNA_methylase_N4/N6"/>
</dbReference>